<organism evidence="1 2">
    <name type="scientific">Colletotrichum incanum</name>
    <name type="common">Soybean anthracnose fungus</name>
    <dbReference type="NCBI Taxonomy" id="1573173"/>
    <lineage>
        <taxon>Eukaryota</taxon>
        <taxon>Fungi</taxon>
        <taxon>Dikarya</taxon>
        <taxon>Ascomycota</taxon>
        <taxon>Pezizomycotina</taxon>
        <taxon>Sordariomycetes</taxon>
        <taxon>Hypocreomycetidae</taxon>
        <taxon>Glomerellales</taxon>
        <taxon>Glomerellaceae</taxon>
        <taxon>Colletotrichum</taxon>
        <taxon>Colletotrichum spaethianum species complex</taxon>
    </lineage>
</organism>
<protein>
    <submittedName>
        <fullName evidence="1">Uncharacterized protein</fullName>
    </submittedName>
</protein>
<name>A0A167ELW5_COLIC</name>
<sequence>MATKVTNLALYEKGSSKTTVKSTNTANGQFLNRKAMRSTLIATLSLRAKMQNLPELGDLHQAIGSLRVETKTANQTTIRDTRTIRVDIQQNTVEFKAASAN</sequence>
<evidence type="ECO:0000313" key="1">
    <source>
        <dbReference type="EMBL" id="KZL85285.1"/>
    </source>
</evidence>
<keyword evidence="2" id="KW-1185">Reference proteome</keyword>
<dbReference type="AlphaFoldDB" id="A0A167ELW5"/>
<gene>
    <name evidence="1" type="ORF">CI238_12111</name>
</gene>
<comment type="caution">
    <text evidence="1">The sequence shown here is derived from an EMBL/GenBank/DDBJ whole genome shotgun (WGS) entry which is preliminary data.</text>
</comment>
<dbReference type="Proteomes" id="UP000076584">
    <property type="component" value="Unassembled WGS sequence"/>
</dbReference>
<dbReference type="EMBL" id="LFIW01000689">
    <property type="protein sequence ID" value="KZL85285.1"/>
    <property type="molecule type" value="Genomic_DNA"/>
</dbReference>
<reference evidence="1 2" key="1">
    <citation type="submission" date="2015-06" db="EMBL/GenBank/DDBJ databases">
        <title>Survival trade-offs in plant roots during colonization by closely related pathogenic and mutualistic fungi.</title>
        <authorList>
            <person name="Hacquard S."/>
            <person name="Kracher B."/>
            <person name="Hiruma K."/>
            <person name="Weinman A."/>
            <person name="Muench P."/>
            <person name="Garrido Oter R."/>
            <person name="Ver Loren van Themaat E."/>
            <person name="Dallerey J.-F."/>
            <person name="Damm U."/>
            <person name="Henrissat B."/>
            <person name="Lespinet O."/>
            <person name="Thon M."/>
            <person name="Kemen E."/>
            <person name="McHardy A.C."/>
            <person name="Schulze-Lefert P."/>
            <person name="O'Connell R.J."/>
        </authorList>
    </citation>
    <scope>NUCLEOTIDE SEQUENCE [LARGE SCALE GENOMIC DNA]</scope>
    <source>
        <strain evidence="1 2">MAFF 238704</strain>
    </source>
</reference>
<evidence type="ECO:0000313" key="2">
    <source>
        <dbReference type="Proteomes" id="UP000076584"/>
    </source>
</evidence>
<proteinExistence type="predicted"/>
<accession>A0A167ELW5</accession>